<evidence type="ECO:0000313" key="3">
    <source>
        <dbReference type="Proteomes" id="UP000593892"/>
    </source>
</evidence>
<name>A0A7S7SIR0_PALFE</name>
<sequence>MTRFAMLPLLFICAEAGDGGGSGAPATQADKDAQAILAVERAAFDRWAKGDLDGFLEASDPEVDYFDPFLETRLVGLPALRALYSKSQGKVQVDSWEMINPRVIVSGDMGVLTFNFASHVKGHITRWNTTEVYRRKNGQWKIIHTHWALTMPELAKPLEFD</sequence>
<dbReference type="KEGG" id="pfer:IRI77_31750"/>
<dbReference type="EMBL" id="CP063849">
    <property type="protein sequence ID" value="QOY87292.1"/>
    <property type="molecule type" value="Genomic_DNA"/>
</dbReference>
<dbReference type="RefSeq" id="WP_194448961.1">
    <property type="nucleotide sequence ID" value="NZ_CP063849.1"/>
</dbReference>
<evidence type="ECO:0000313" key="2">
    <source>
        <dbReference type="EMBL" id="QOY87292.1"/>
    </source>
</evidence>
<reference evidence="2 3" key="1">
    <citation type="submission" date="2020-10" db="EMBL/GenBank/DDBJ databases">
        <title>Complete genome sequence of Paludibaculum fermentans P105T, a facultatively anaerobic acidobacterium capable of dissimilatory Fe(III) reduction.</title>
        <authorList>
            <person name="Dedysh S.N."/>
            <person name="Beletsky A.V."/>
            <person name="Kulichevskaya I.S."/>
            <person name="Mardanov A.V."/>
            <person name="Ravin N.V."/>
        </authorList>
    </citation>
    <scope>NUCLEOTIDE SEQUENCE [LARGE SCALE GENOMIC DNA]</scope>
    <source>
        <strain evidence="2 3">P105</strain>
    </source>
</reference>
<dbReference type="AlphaFoldDB" id="A0A7S7SIR0"/>
<dbReference type="Pfam" id="PF14534">
    <property type="entry name" value="DUF4440"/>
    <property type="match status" value="1"/>
</dbReference>
<proteinExistence type="predicted"/>
<dbReference type="Gene3D" id="3.10.450.50">
    <property type="match status" value="1"/>
</dbReference>
<evidence type="ECO:0000259" key="1">
    <source>
        <dbReference type="Pfam" id="PF14534"/>
    </source>
</evidence>
<dbReference type="InterPro" id="IPR027843">
    <property type="entry name" value="DUF4440"/>
</dbReference>
<dbReference type="Proteomes" id="UP000593892">
    <property type="component" value="Chromosome"/>
</dbReference>
<accession>A0A7S7SIR0</accession>
<dbReference type="InterPro" id="IPR032710">
    <property type="entry name" value="NTF2-like_dom_sf"/>
</dbReference>
<organism evidence="2 3">
    <name type="scientific">Paludibaculum fermentans</name>
    <dbReference type="NCBI Taxonomy" id="1473598"/>
    <lineage>
        <taxon>Bacteria</taxon>
        <taxon>Pseudomonadati</taxon>
        <taxon>Acidobacteriota</taxon>
        <taxon>Terriglobia</taxon>
        <taxon>Bryobacterales</taxon>
        <taxon>Bryobacteraceae</taxon>
        <taxon>Paludibaculum</taxon>
    </lineage>
</organism>
<protein>
    <submittedName>
        <fullName evidence="2">DUF4440 domain-containing protein</fullName>
    </submittedName>
</protein>
<gene>
    <name evidence="2" type="ORF">IRI77_31750</name>
</gene>
<keyword evidence="3" id="KW-1185">Reference proteome</keyword>
<feature type="domain" description="DUF4440" evidence="1">
    <location>
        <begin position="36"/>
        <end position="142"/>
    </location>
</feature>
<dbReference type="SUPFAM" id="SSF54427">
    <property type="entry name" value="NTF2-like"/>
    <property type="match status" value="1"/>
</dbReference>